<protein>
    <submittedName>
        <fullName evidence="2">Uncharacterized protein</fullName>
    </submittedName>
</protein>
<organism evidence="2">
    <name type="scientific">Acerihabitans sp. KWT182</name>
    <dbReference type="NCBI Taxonomy" id="3157919"/>
    <lineage>
        <taxon>Bacteria</taxon>
        <taxon>Pseudomonadati</taxon>
        <taxon>Pseudomonadota</taxon>
        <taxon>Gammaproteobacteria</taxon>
        <taxon>Enterobacterales</taxon>
        <taxon>Pectobacteriaceae</taxon>
        <taxon>Acerihabitans</taxon>
    </lineage>
</organism>
<proteinExistence type="predicted"/>
<accession>A0AAU7QC81</accession>
<sequence>MINAHCLVPWEQHIDFESPTGTEDTNQARCSNRMTASLINAKNTNLKLSICAGIFLFSFATTYGIVDLCKHRISSHIHNIMNPPPRTVMEQLKLESESKMFGVGCGIIGGAASGTLLGIGPAFLSEKREIATGMILFSALIGCFLGAAMGGLYSYEFLSKHDLIE</sequence>
<keyword evidence="1" id="KW-0472">Membrane</keyword>
<name>A0AAU7QC81_9GAMM</name>
<evidence type="ECO:0000256" key="1">
    <source>
        <dbReference type="SAM" id="Phobius"/>
    </source>
</evidence>
<keyword evidence="1" id="KW-0812">Transmembrane</keyword>
<dbReference type="EMBL" id="CP157947">
    <property type="protein sequence ID" value="XBS69981.1"/>
    <property type="molecule type" value="Genomic_DNA"/>
</dbReference>
<gene>
    <name evidence="2" type="ORF">ABK905_01065</name>
</gene>
<feature type="transmembrane region" description="Helical" evidence="1">
    <location>
        <begin position="130"/>
        <end position="155"/>
    </location>
</feature>
<feature type="transmembrane region" description="Helical" evidence="1">
    <location>
        <begin position="46"/>
        <end position="66"/>
    </location>
</feature>
<keyword evidence="1" id="KW-1133">Transmembrane helix</keyword>
<feature type="transmembrane region" description="Helical" evidence="1">
    <location>
        <begin position="101"/>
        <end position="124"/>
    </location>
</feature>
<evidence type="ECO:0000313" key="2">
    <source>
        <dbReference type="EMBL" id="XBS69981.1"/>
    </source>
</evidence>
<reference evidence="2" key="1">
    <citation type="submission" date="2024-06" db="EMBL/GenBank/DDBJ databases">
        <authorList>
            <person name="Coelho C."/>
            <person name="Bento M."/>
            <person name="Garcia E."/>
            <person name="Camelo A."/>
            <person name="Brandao I."/>
            <person name="Espirito Santo C."/>
            <person name="Trovao J."/>
            <person name="Verissimo A."/>
            <person name="Costa J."/>
            <person name="Tiago I."/>
        </authorList>
    </citation>
    <scope>NUCLEOTIDE SEQUENCE</scope>
    <source>
        <strain evidence="2">KWT182</strain>
    </source>
</reference>
<dbReference type="AlphaFoldDB" id="A0AAU7QC81"/>